<evidence type="ECO:0000313" key="6">
    <source>
        <dbReference type="Proteomes" id="UP001157017"/>
    </source>
</evidence>
<dbReference type="EC" id="2.1.1.107" evidence="1"/>
<feature type="region of interest" description="Disordered" evidence="3">
    <location>
        <begin position="52"/>
        <end position="82"/>
    </location>
</feature>
<organism evidence="5 6">
    <name type="scientific">Angustibacter aerolatus</name>
    <dbReference type="NCBI Taxonomy" id="1162965"/>
    <lineage>
        <taxon>Bacteria</taxon>
        <taxon>Bacillati</taxon>
        <taxon>Actinomycetota</taxon>
        <taxon>Actinomycetes</taxon>
        <taxon>Kineosporiales</taxon>
        <taxon>Kineosporiaceae</taxon>
    </lineage>
</organism>
<dbReference type="Proteomes" id="UP001157017">
    <property type="component" value="Unassembled WGS sequence"/>
</dbReference>
<comment type="caution">
    <text evidence="5">The sequence shown here is derived from an EMBL/GenBank/DDBJ whole genome shotgun (WGS) entry which is preliminary data.</text>
</comment>
<dbReference type="EMBL" id="BSUZ01000001">
    <property type="protein sequence ID" value="GMA87826.1"/>
    <property type="molecule type" value="Genomic_DNA"/>
</dbReference>
<dbReference type="InterPro" id="IPR014777">
    <property type="entry name" value="4pyrrole_Mease_sub1"/>
</dbReference>
<dbReference type="Pfam" id="PF00590">
    <property type="entry name" value="TP_methylase"/>
    <property type="match status" value="1"/>
</dbReference>
<evidence type="ECO:0000256" key="1">
    <source>
        <dbReference type="ARBA" id="ARBA00012162"/>
    </source>
</evidence>
<sequence>MTFVGTGPGDPGLLTVRAVEVIGRADVVVLDQNLRAGDVARFARPDVEVLDAGFGDDGQPLTQASRASSSPARPAADVASHG</sequence>
<dbReference type="InterPro" id="IPR003043">
    <property type="entry name" value="Uropor_MeTrfase_CS"/>
</dbReference>
<evidence type="ECO:0000256" key="2">
    <source>
        <dbReference type="ARBA" id="ARBA00023244"/>
    </source>
</evidence>
<dbReference type="Gene3D" id="3.40.1010.10">
    <property type="entry name" value="Cobalt-precorrin-4 Transmethylase, Domain 1"/>
    <property type="match status" value="1"/>
</dbReference>
<evidence type="ECO:0000256" key="3">
    <source>
        <dbReference type="SAM" id="MobiDB-lite"/>
    </source>
</evidence>
<dbReference type="SUPFAM" id="SSF53790">
    <property type="entry name" value="Tetrapyrrole methylase"/>
    <property type="match status" value="1"/>
</dbReference>
<evidence type="ECO:0000313" key="5">
    <source>
        <dbReference type="EMBL" id="GMA87826.1"/>
    </source>
</evidence>
<keyword evidence="6" id="KW-1185">Reference proteome</keyword>
<dbReference type="InterPro" id="IPR000878">
    <property type="entry name" value="4pyrrol_Mease"/>
</dbReference>
<name>A0ABQ6JJU0_9ACTN</name>
<dbReference type="InterPro" id="IPR050161">
    <property type="entry name" value="Siro_Cobalamin_biosynth"/>
</dbReference>
<dbReference type="PANTHER" id="PTHR45790:SF3">
    <property type="entry name" value="S-ADENOSYL-L-METHIONINE-DEPENDENT UROPORPHYRINOGEN III METHYLTRANSFERASE, CHLOROPLASTIC"/>
    <property type="match status" value="1"/>
</dbReference>
<proteinExistence type="predicted"/>
<dbReference type="PROSITE" id="PS00839">
    <property type="entry name" value="SUMT_1"/>
    <property type="match status" value="1"/>
</dbReference>
<keyword evidence="2" id="KW-0627">Porphyrin biosynthesis</keyword>
<reference evidence="6" key="1">
    <citation type="journal article" date="2019" name="Int. J. Syst. Evol. Microbiol.">
        <title>The Global Catalogue of Microorganisms (GCM) 10K type strain sequencing project: providing services to taxonomists for standard genome sequencing and annotation.</title>
        <authorList>
            <consortium name="The Broad Institute Genomics Platform"/>
            <consortium name="The Broad Institute Genome Sequencing Center for Infectious Disease"/>
            <person name="Wu L."/>
            <person name="Ma J."/>
        </authorList>
    </citation>
    <scope>NUCLEOTIDE SEQUENCE [LARGE SCALE GENOMIC DNA]</scope>
    <source>
        <strain evidence="6">NBRC 108730</strain>
    </source>
</reference>
<evidence type="ECO:0000259" key="4">
    <source>
        <dbReference type="Pfam" id="PF00590"/>
    </source>
</evidence>
<protein>
    <recommendedName>
        <fullName evidence="1">uroporphyrinogen-III C-methyltransferase</fullName>
        <ecNumber evidence="1">2.1.1.107</ecNumber>
    </recommendedName>
</protein>
<gene>
    <name evidence="5" type="ORF">GCM10025868_30760</name>
</gene>
<dbReference type="InterPro" id="IPR035996">
    <property type="entry name" value="4pyrrol_Methylase_sf"/>
</dbReference>
<feature type="domain" description="Tetrapyrrole methylase" evidence="4">
    <location>
        <begin position="2"/>
        <end position="67"/>
    </location>
</feature>
<feature type="compositionally biased region" description="Low complexity" evidence="3">
    <location>
        <begin position="64"/>
        <end position="76"/>
    </location>
</feature>
<dbReference type="PANTHER" id="PTHR45790">
    <property type="entry name" value="SIROHEME SYNTHASE-RELATED"/>
    <property type="match status" value="1"/>
</dbReference>
<accession>A0ABQ6JJU0</accession>